<accession>A0ABY8KAM9</accession>
<reference evidence="1 2" key="1">
    <citation type="submission" date="2023-03" db="EMBL/GenBank/DDBJ databases">
        <authorList>
            <person name="Mo P."/>
        </authorList>
    </citation>
    <scope>NUCLEOTIDE SEQUENCE [LARGE SCALE GENOMIC DNA]</scope>
    <source>
        <strain evidence="1 2">HUAS 5</strain>
    </source>
</reference>
<evidence type="ECO:0000313" key="1">
    <source>
        <dbReference type="EMBL" id="WGD44679.1"/>
    </source>
</evidence>
<gene>
    <name evidence="1" type="ORF">PYS65_33635</name>
</gene>
<proteinExistence type="predicted"/>
<keyword evidence="2" id="KW-1185">Reference proteome</keyword>
<organism evidence="1 2">
    <name type="scientific">Streptomyces cathayae</name>
    <dbReference type="NCBI Taxonomy" id="3031124"/>
    <lineage>
        <taxon>Bacteria</taxon>
        <taxon>Bacillati</taxon>
        <taxon>Actinomycetota</taxon>
        <taxon>Actinomycetes</taxon>
        <taxon>Kitasatosporales</taxon>
        <taxon>Streptomycetaceae</taxon>
        <taxon>Streptomyces</taxon>
    </lineage>
</organism>
<dbReference type="EMBL" id="CP121682">
    <property type="protein sequence ID" value="WGD44679.1"/>
    <property type="molecule type" value="Genomic_DNA"/>
</dbReference>
<dbReference type="Proteomes" id="UP001216440">
    <property type="component" value="Chromosome"/>
</dbReference>
<sequence length="97" mass="10336">MEYNSSTRSFCGFAVKSRWVGVATDMHVATVGASGTADKGNSLSGPSLYALGPSRETAWEHDGQDCVLFGARISDPEGNQYFHQSANAAIGYTRLCV</sequence>
<dbReference type="RefSeq" id="WP_279337753.1">
    <property type="nucleotide sequence ID" value="NZ_CP121682.1"/>
</dbReference>
<protein>
    <submittedName>
        <fullName evidence="1">Uncharacterized protein</fullName>
    </submittedName>
</protein>
<name>A0ABY8KAM9_9ACTN</name>
<evidence type="ECO:0000313" key="2">
    <source>
        <dbReference type="Proteomes" id="UP001216440"/>
    </source>
</evidence>